<evidence type="ECO:0000313" key="5">
    <source>
        <dbReference type="Proteomes" id="UP000177503"/>
    </source>
</evidence>
<comment type="caution">
    <text evidence="4">The sequence shown here is derived from an EMBL/GenBank/DDBJ whole genome shotgun (WGS) entry which is preliminary data.</text>
</comment>
<proteinExistence type="predicted"/>
<protein>
    <recommendedName>
        <fullName evidence="3">PDZ domain-containing protein</fullName>
    </recommendedName>
</protein>
<dbReference type="SUPFAM" id="SSF50494">
    <property type="entry name" value="Trypsin-like serine proteases"/>
    <property type="match status" value="1"/>
</dbReference>
<organism evidence="4 5">
    <name type="scientific">Candidatus Yanofskybacteria bacterium RIFCSPHIGHO2_01_FULL_41_27</name>
    <dbReference type="NCBI Taxonomy" id="1802662"/>
    <lineage>
        <taxon>Bacteria</taxon>
        <taxon>Candidatus Yanofskyibacteriota</taxon>
    </lineage>
</organism>
<dbReference type="Proteomes" id="UP000177503">
    <property type="component" value="Unassembled WGS sequence"/>
</dbReference>
<accession>A0A1F8EHM9</accession>
<feature type="domain" description="PDZ" evidence="3">
    <location>
        <begin position="244"/>
        <end position="343"/>
    </location>
</feature>
<keyword evidence="1" id="KW-0645">Protease</keyword>
<dbReference type="InterPro" id="IPR009003">
    <property type="entry name" value="Peptidase_S1_PA"/>
</dbReference>
<dbReference type="InterPro" id="IPR051201">
    <property type="entry name" value="Chloro_Bact_Ser_Proteases"/>
</dbReference>
<evidence type="ECO:0000259" key="3">
    <source>
        <dbReference type="Pfam" id="PF13180"/>
    </source>
</evidence>
<dbReference type="GO" id="GO:0006508">
    <property type="term" value="P:proteolysis"/>
    <property type="evidence" value="ECO:0007669"/>
    <property type="project" value="UniProtKB-KW"/>
</dbReference>
<dbReference type="AlphaFoldDB" id="A0A1F8EHM9"/>
<dbReference type="STRING" id="1802662.A2736_00600"/>
<dbReference type="EMBL" id="MGJC01000025">
    <property type="protein sequence ID" value="OGM99555.1"/>
    <property type="molecule type" value="Genomic_DNA"/>
</dbReference>
<dbReference type="PRINTS" id="PR00834">
    <property type="entry name" value="PROTEASES2C"/>
</dbReference>
<dbReference type="SUPFAM" id="SSF50156">
    <property type="entry name" value="PDZ domain-like"/>
    <property type="match status" value="1"/>
</dbReference>
<dbReference type="Gene3D" id="2.30.42.10">
    <property type="match status" value="1"/>
</dbReference>
<evidence type="ECO:0000256" key="2">
    <source>
        <dbReference type="ARBA" id="ARBA00022801"/>
    </source>
</evidence>
<dbReference type="Pfam" id="PF13180">
    <property type="entry name" value="PDZ_2"/>
    <property type="match status" value="1"/>
</dbReference>
<dbReference type="InterPro" id="IPR036034">
    <property type="entry name" value="PDZ_sf"/>
</dbReference>
<dbReference type="InterPro" id="IPR001940">
    <property type="entry name" value="Peptidase_S1C"/>
</dbReference>
<dbReference type="PANTHER" id="PTHR43343">
    <property type="entry name" value="PEPTIDASE S12"/>
    <property type="match status" value="1"/>
</dbReference>
<dbReference type="GO" id="GO:0004252">
    <property type="term" value="F:serine-type endopeptidase activity"/>
    <property type="evidence" value="ECO:0007669"/>
    <property type="project" value="InterPro"/>
</dbReference>
<evidence type="ECO:0000256" key="1">
    <source>
        <dbReference type="ARBA" id="ARBA00022670"/>
    </source>
</evidence>
<evidence type="ECO:0000313" key="4">
    <source>
        <dbReference type="EMBL" id="OGM99555.1"/>
    </source>
</evidence>
<dbReference type="InterPro" id="IPR001478">
    <property type="entry name" value="PDZ"/>
</dbReference>
<dbReference type="Pfam" id="PF13365">
    <property type="entry name" value="Trypsin_2"/>
    <property type="match status" value="1"/>
</dbReference>
<name>A0A1F8EHM9_9BACT</name>
<dbReference type="Gene3D" id="2.40.10.120">
    <property type="match status" value="1"/>
</dbReference>
<keyword evidence="2" id="KW-0378">Hydrolase</keyword>
<reference evidence="4 5" key="1">
    <citation type="journal article" date="2016" name="Nat. Commun.">
        <title>Thousands of microbial genomes shed light on interconnected biogeochemical processes in an aquifer system.</title>
        <authorList>
            <person name="Anantharaman K."/>
            <person name="Brown C.T."/>
            <person name="Hug L.A."/>
            <person name="Sharon I."/>
            <person name="Castelle C.J."/>
            <person name="Probst A.J."/>
            <person name="Thomas B.C."/>
            <person name="Singh A."/>
            <person name="Wilkins M.J."/>
            <person name="Karaoz U."/>
            <person name="Brodie E.L."/>
            <person name="Williams K.H."/>
            <person name="Hubbard S.S."/>
            <person name="Banfield J.F."/>
        </authorList>
    </citation>
    <scope>NUCLEOTIDE SEQUENCE [LARGE SCALE GENOMIC DNA]</scope>
</reference>
<sequence length="347" mass="37594">MNSQEYDKLVVESVKKAIPAVVSIVISKYLPKIKNVYGMPMPNQFLFGDVEEGQREKVKVGGGSGFIVHPDGLILTNKHVVFDPDAEYVAITEDLTEYPAKVISRDPINDIAVLKINAKGLPTIRLSNSSKIELGQTVIAIGNALGLFSNTVSRGIISGLSRSISAAMGGPEGGEMEHLRGVLQTDVAINQGNSGGPLINLDGEAVGINTAIIYGAQNIGFSIPINWAKEDLEDIIKHGRIIKPFIGLQYVMLNKKLQETYSLPVDYGALVVRDHIPGSVAVVDGSPADKAGIKENDIITELSGEKLMEKMDLRDMLQKFGVGEEVEMTGLRKGRGFKTKVKLEERK</sequence>
<gene>
    <name evidence="4" type="ORF">A2736_00600</name>
</gene>
<dbReference type="PANTHER" id="PTHR43343:SF3">
    <property type="entry name" value="PROTEASE DO-LIKE 8, CHLOROPLASTIC"/>
    <property type="match status" value="1"/>
</dbReference>
<dbReference type="CDD" id="cd06779">
    <property type="entry name" value="cpPDZ_Deg_HtrA-like"/>
    <property type="match status" value="1"/>
</dbReference>